<comment type="caution">
    <text evidence="2">The sequence shown here is derived from an EMBL/GenBank/DDBJ whole genome shotgun (WGS) entry which is preliminary data.</text>
</comment>
<evidence type="ECO:0000313" key="2">
    <source>
        <dbReference type="EMBL" id="KAG9235706.1"/>
    </source>
</evidence>
<dbReference type="AlphaFoldDB" id="A0A9P7YLJ0"/>
<evidence type="ECO:0000313" key="3">
    <source>
        <dbReference type="Proteomes" id="UP000824998"/>
    </source>
</evidence>
<dbReference type="OrthoDB" id="5425890at2759"/>
<gene>
    <name evidence="2" type="ORF">BJ875DRAFT_440084</name>
</gene>
<feature type="compositionally biased region" description="Basic residues" evidence="1">
    <location>
        <begin position="63"/>
        <end position="72"/>
    </location>
</feature>
<dbReference type="EMBL" id="MU251424">
    <property type="protein sequence ID" value="KAG9235706.1"/>
    <property type="molecule type" value="Genomic_DNA"/>
</dbReference>
<feature type="region of interest" description="Disordered" evidence="1">
    <location>
        <begin position="53"/>
        <end position="118"/>
    </location>
</feature>
<proteinExistence type="predicted"/>
<protein>
    <submittedName>
        <fullName evidence="2">Uncharacterized protein</fullName>
    </submittedName>
</protein>
<dbReference type="Proteomes" id="UP000824998">
    <property type="component" value="Unassembled WGS sequence"/>
</dbReference>
<sequence length="118" mass="13027">MSSAIYVLKDDDIKLLRTINNEAKVRRSTKSLVLGTAKVISYKDLKIARAKRIAKDSAQAAKGKGKRDRKSKNSPPEPEDDTAEIARRGRKRKSVEPAVSEPINKMARTSNAPKALVI</sequence>
<name>A0A9P7YLJ0_9HELO</name>
<organism evidence="2 3">
    <name type="scientific">Amylocarpus encephaloides</name>
    <dbReference type="NCBI Taxonomy" id="45428"/>
    <lineage>
        <taxon>Eukaryota</taxon>
        <taxon>Fungi</taxon>
        <taxon>Dikarya</taxon>
        <taxon>Ascomycota</taxon>
        <taxon>Pezizomycotina</taxon>
        <taxon>Leotiomycetes</taxon>
        <taxon>Helotiales</taxon>
        <taxon>Helotiales incertae sedis</taxon>
        <taxon>Amylocarpus</taxon>
    </lineage>
</organism>
<accession>A0A9P7YLJ0</accession>
<evidence type="ECO:0000256" key="1">
    <source>
        <dbReference type="SAM" id="MobiDB-lite"/>
    </source>
</evidence>
<reference evidence="2" key="1">
    <citation type="journal article" date="2021" name="IMA Fungus">
        <title>Genomic characterization of three marine fungi, including Emericellopsis atlantica sp. nov. with signatures of a generalist lifestyle and marine biomass degradation.</title>
        <authorList>
            <person name="Hagestad O.C."/>
            <person name="Hou L."/>
            <person name="Andersen J.H."/>
            <person name="Hansen E.H."/>
            <person name="Altermark B."/>
            <person name="Li C."/>
            <person name="Kuhnert E."/>
            <person name="Cox R.J."/>
            <person name="Crous P.W."/>
            <person name="Spatafora J.W."/>
            <person name="Lail K."/>
            <person name="Amirebrahimi M."/>
            <person name="Lipzen A."/>
            <person name="Pangilinan J."/>
            <person name="Andreopoulos W."/>
            <person name="Hayes R.D."/>
            <person name="Ng V."/>
            <person name="Grigoriev I.V."/>
            <person name="Jackson S.A."/>
            <person name="Sutton T.D.S."/>
            <person name="Dobson A.D.W."/>
            <person name="Rama T."/>
        </authorList>
    </citation>
    <scope>NUCLEOTIDE SEQUENCE</scope>
    <source>
        <strain evidence="2">TRa018bII</strain>
    </source>
</reference>
<keyword evidence="3" id="KW-1185">Reference proteome</keyword>